<dbReference type="InterPro" id="IPR003309">
    <property type="entry name" value="SCAN_dom"/>
</dbReference>
<feature type="domain" description="C2H2-type" evidence="11">
    <location>
        <begin position="504"/>
        <end position="526"/>
    </location>
</feature>
<dbReference type="GO" id="GO:0003677">
    <property type="term" value="F:DNA binding"/>
    <property type="evidence" value="ECO:0007669"/>
    <property type="project" value="UniProtKB-KW"/>
</dbReference>
<dbReference type="FunFam" id="3.30.160.60:FF:000100">
    <property type="entry name" value="Zinc finger 45-like"/>
    <property type="match status" value="2"/>
</dbReference>
<dbReference type="Pfam" id="PF00096">
    <property type="entry name" value="zf-C2H2"/>
    <property type="match status" value="3"/>
</dbReference>
<feature type="region of interest" description="Disordered" evidence="10">
    <location>
        <begin position="614"/>
        <end position="695"/>
    </location>
</feature>
<feature type="domain" description="C2H2-type" evidence="11">
    <location>
        <begin position="448"/>
        <end position="475"/>
    </location>
</feature>
<dbReference type="GO" id="GO:0005634">
    <property type="term" value="C:nucleus"/>
    <property type="evidence" value="ECO:0007669"/>
    <property type="project" value="UniProtKB-SubCell"/>
</dbReference>
<dbReference type="OrthoDB" id="8772022at2759"/>
<feature type="domain" description="SCAN box" evidence="12">
    <location>
        <begin position="159"/>
        <end position="237"/>
    </location>
</feature>
<dbReference type="Pfam" id="PF02023">
    <property type="entry name" value="SCAN"/>
    <property type="match status" value="1"/>
</dbReference>
<feature type="region of interest" description="Disordered" evidence="10">
    <location>
        <begin position="308"/>
        <end position="344"/>
    </location>
</feature>
<dbReference type="SUPFAM" id="SSF53098">
    <property type="entry name" value="Ribonuclease H-like"/>
    <property type="match status" value="1"/>
</dbReference>
<feature type="domain" description="C2H2-type" evidence="11">
    <location>
        <begin position="476"/>
        <end position="503"/>
    </location>
</feature>
<feature type="domain" description="C2H2-type" evidence="11">
    <location>
        <begin position="556"/>
        <end position="583"/>
    </location>
</feature>
<evidence type="ECO:0000313" key="13">
    <source>
        <dbReference type="Ensembl" id="ENSACAP00000030289.1"/>
    </source>
</evidence>
<reference evidence="13 14" key="1">
    <citation type="submission" date="2009-12" db="EMBL/GenBank/DDBJ databases">
        <title>The Genome Sequence of Anolis carolinensis (Green Anole Lizard).</title>
        <authorList>
            <consortium name="The Genome Sequencing Platform"/>
            <person name="Di Palma F."/>
            <person name="Alfoldi J."/>
            <person name="Heiman D."/>
            <person name="Young S."/>
            <person name="Grabherr M."/>
            <person name="Johnson J."/>
            <person name="Lander E.S."/>
            <person name="Lindblad-Toh K."/>
        </authorList>
    </citation>
    <scope>NUCLEOTIDE SEQUENCE [LARGE SCALE GENOMIC DNA]</scope>
    <source>
        <strain evidence="13 14">JBL SC #1</strain>
    </source>
</reference>
<dbReference type="SMART" id="SM00355">
    <property type="entry name" value="ZnF_C2H2"/>
    <property type="match status" value="8"/>
</dbReference>
<dbReference type="FunFam" id="3.30.160.60:FF:000088">
    <property type="entry name" value="Zinc finger and SCAN domain containing 2"/>
    <property type="match status" value="1"/>
</dbReference>
<dbReference type="SUPFAM" id="SSF47353">
    <property type="entry name" value="Retrovirus capsid dimerization domain-like"/>
    <property type="match status" value="1"/>
</dbReference>
<accession>A0A803T4Z9</accession>
<feature type="compositionally biased region" description="Basic and acidic residues" evidence="10">
    <location>
        <begin position="329"/>
        <end position="338"/>
    </location>
</feature>
<dbReference type="KEGG" id="acs:100567772"/>
<keyword evidence="6" id="KW-0862">Zinc</keyword>
<evidence type="ECO:0000256" key="7">
    <source>
        <dbReference type="ARBA" id="ARBA00023125"/>
    </source>
</evidence>
<dbReference type="InterPro" id="IPR036236">
    <property type="entry name" value="Znf_C2H2_sf"/>
</dbReference>
<keyword evidence="8" id="KW-0539">Nucleus</keyword>
<evidence type="ECO:0000259" key="12">
    <source>
        <dbReference type="PROSITE" id="PS50804"/>
    </source>
</evidence>
<evidence type="ECO:0000256" key="10">
    <source>
        <dbReference type="SAM" id="MobiDB-lite"/>
    </source>
</evidence>
<feature type="region of interest" description="Disordered" evidence="10">
    <location>
        <begin position="1"/>
        <end position="110"/>
    </location>
</feature>
<dbReference type="InterPro" id="IPR038269">
    <property type="entry name" value="SCAN_sf"/>
</dbReference>
<dbReference type="Gene3D" id="3.30.160.60">
    <property type="entry name" value="Classic Zinc Finger"/>
    <property type="match status" value="7"/>
</dbReference>
<dbReference type="GeneTree" id="ENSGT00940000164914"/>
<feature type="domain" description="C2H2-type" evidence="11">
    <location>
        <begin position="592"/>
        <end position="619"/>
    </location>
</feature>
<organism evidence="13 14">
    <name type="scientific">Anolis carolinensis</name>
    <name type="common">Green anole</name>
    <name type="synonym">American chameleon</name>
    <dbReference type="NCBI Taxonomy" id="28377"/>
    <lineage>
        <taxon>Eukaryota</taxon>
        <taxon>Metazoa</taxon>
        <taxon>Chordata</taxon>
        <taxon>Craniata</taxon>
        <taxon>Vertebrata</taxon>
        <taxon>Euteleostomi</taxon>
        <taxon>Lepidosauria</taxon>
        <taxon>Squamata</taxon>
        <taxon>Bifurcata</taxon>
        <taxon>Unidentata</taxon>
        <taxon>Episquamata</taxon>
        <taxon>Toxicofera</taxon>
        <taxon>Iguania</taxon>
        <taxon>Dactyloidae</taxon>
        <taxon>Anolis</taxon>
    </lineage>
</organism>
<keyword evidence="3" id="KW-0479">Metal-binding</keyword>
<dbReference type="SUPFAM" id="SSF57667">
    <property type="entry name" value="beta-beta-alpha zinc fingers"/>
    <property type="match status" value="4"/>
</dbReference>
<dbReference type="FunFam" id="3.30.160.60:FF:002343">
    <property type="entry name" value="Zinc finger protein 33A"/>
    <property type="match status" value="1"/>
</dbReference>
<dbReference type="Gene3D" id="1.10.4020.10">
    <property type="entry name" value="DNA breaking-rejoining enzymes"/>
    <property type="match status" value="1"/>
</dbReference>
<dbReference type="PROSITE" id="PS50804">
    <property type="entry name" value="SCAN_BOX"/>
    <property type="match status" value="1"/>
</dbReference>
<feature type="compositionally biased region" description="Basic and acidic residues" evidence="10">
    <location>
        <begin position="614"/>
        <end position="623"/>
    </location>
</feature>
<keyword evidence="4" id="KW-0677">Repeat</keyword>
<keyword evidence="7" id="KW-0238">DNA-binding</keyword>
<dbReference type="InterPro" id="IPR013087">
    <property type="entry name" value="Znf_C2H2_type"/>
</dbReference>
<feature type="compositionally biased region" description="Polar residues" evidence="10">
    <location>
        <begin position="97"/>
        <end position="110"/>
    </location>
</feature>
<dbReference type="GO" id="GO:0008270">
    <property type="term" value="F:zinc ion binding"/>
    <property type="evidence" value="ECO:0007669"/>
    <property type="project" value="UniProtKB-KW"/>
</dbReference>
<comment type="similarity">
    <text evidence="2">Belongs to the krueppel C2H2-type zinc-finger protein family.</text>
</comment>
<reference evidence="13" key="2">
    <citation type="submission" date="2025-08" db="UniProtKB">
        <authorList>
            <consortium name="Ensembl"/>
        </authorList>
    </citation>
    <scope>IDENTIFICATION</scope>
</reference>
<reference evidence="13" key="3">
    <citation type="submission" date="2025-09" db="UniProtKB">
        <authorList>
            <consortium name="Ensembl"/>
        </authorList>
    </citation>
    <scope>IDENTIFICATION</scope>
</reference>
<evidence type="ECO:0000256" key="9">
    <source>
        <dbReference type="PROSITE-ProRule" id="PRU00042"/>
    </source>
</evidence>
<evidence type="ECO:0000256" key="1">
    <source>
        <dbReference type="ARBA" id="ARBA00004123"/>
    </source>
</evidence>
<name>A0A803T4Z9_ANOCA</name>
<feature type="compositionally biased region" description="Polar residues" evidence="10">
    <location>
        <begin position="74"/>
        <end position="87"/>
    </location>
</feature>
<keyword evidence="14" id="KW-1185">Reference proteome</keyword>
<dbReference type="PANTHER" id="PTHR47501:SF5">
    <property type="entry name" value="HAT C-TERMINAL DIMERISATION DOMAIN-CONTAINING PROTEIN"/>
    <property type="match status" value="1"/>
</dbReference>
<sequence length="1374" mass="156048">MDDAQETGVTVFLLPEIKMEEQDSVGLEAEDENASEEHRGSREEDPQRVKQEPVEEPSKNWDARLEEFLRTLQPVCSQEETPQTSEVEQQRDPKTSEVPSQGETEPNKQASKLCVSPRTQPHLIEGTQVVFGAHLDADSYGKKREKALAGDAARLEMRRQHFRTLRYQEADGPRELCKQLQQQCRKWLNPDRNTKERMLELVTLEHFLAVVPAEMLSYLWENGPVTCAKAVALAEDFLQSQQRDRDLEEQGMQELSDTEERHETKQKDKASANLLEIGEWLKDRKEENPFLDRPEKMSAFLKTENDNNFLCQGEPEKSQQKTDGQNRNATEEKRDLYVDSHGGCKAGDESTIQQDVDMKYDRCKQGTQESSLELEKPYKCWHCGQSFSSSSDLLSHERNHVGEQLYRCSHCGGSERIHMGRRPHKCSHCGNTFGCNPQEETNGGKKFHTCAECGEKYMHRSGLLKHQGVHRGEKPYKCLKCGENFGNYSNFRTHCRTHTGEKQYKCLQCEMCFSSIARLRAHERIHVVVCSSCGKSFRNKSDLIEHERTHAREDSFVCFDCGKAFKFNSELMAHVRTHKDKKLECPDTKKTLICLECGDNFKHASAFKTHQRVHRGEHWKDQQDQEECVEGPSEVKMEAEEEEPRKRRRLTGEISKAAAVSEPEGAMMEESTSETKVTDEQPQPQCDQDSLKNDSEEQLMKAEAPQQQVPKKAVTFVSQKERNVVVQCKYCLPLIKKICSELSDASSVEQHLKMAHPDKLNTILEITRDGRPVPSEEPVHFDREEDDIADVYGPPAVRFRRSGKQNVTQKILDRILMDYITEEIVPLQTVDKPTFLALVRLGLPKDLTIMSAKTLRDRIEKRAAGLRESLVSRMSAVSHVATIADCWTDGKRTFLGVTAHWISPITLKREFGALTYKRLKGPLTYSVLTKALYDVHAQYGIHDKVVCVTTDNGSNFMEAFQGFGAREPAAAANSSSEEEEDNYDVNQDESGMEFLPLSETLDTGNLADEYAPESDPSLPPHHRCASYTLNLVATHDVAAMIAGSTQDGPFGPFQKHFCALARKCRKLWSKQNNSALVAEYIYEQCGTYLTVPNQIQWISVFDALKQLNMLLSTMPLKVDAVMDMCSLARITADERLVLQEYTEIMGPLALSLDILQRENGMFMGYLLPTLYSLERKLQELESKPVPYMYCLPLLTGIREALRKRFAGIWEDKELILAACLHPRFKTDWVDSAQTAQINRSTMEALLKAELKGATTEESSEKDQEGDTGLLDFFDIQPQEGRSVADPVEKEISKYLKTPSRELSSLLAFPIIWRSFLKFNTGVPSSAAAENLICRDGNIMAAKRHSLPDYIFEDLVLLKQNRALSTFQVSKHSLV</sequence>
<evidence type="ECO:0000313" key="14">
    <source>
        <dbReference type="Proteomes" id="UP000001646"/>
    </source>
</evidence>
<evidence type="ECO:0000256" key="8">
    <source>
        <dbReference type="ARBA" id="ARBA00023242"/>
    </source>
</evidence>
<evidence type="ECO:0000259" key="11">
    <source>
        <dbReference type="PROSITE" id="PS50157"/>
    </source>
</evidence>
<keyword evidence="5 9" id="KW-0863">Zinc-finger</keyword>
<feature type="compositionally biased region" description="Basic and acidic residues" evidence="10">
    <location>
        <begin position="258"/>
        <end position="270"/>
    </location>
</feature>
<dbReference type="PANTHER" id="PTHR47501">
    <property type="entry name" value="TRANSPOSASE-RELATED"/>
    <property type="match status" value="1"/>
</dbReference>
<feature type="compositionally biased region" description="Basic and acidic residues" evidence="10">
    <location>
        <begin position="35"/>
        <end position="69"/>
    </location>
</feature>
<evidence type="ECO:0000256" key="3">
    <source>
        <dbReference type="ARBA" id="ARBA00022723"/>
    </source>
</evidence>
<dbReference type="Ensembl" id="ENSACAT00000053588.1">
    <property type="protein sequence ID" value="ENSACAP00000030289.1"/>
    <property type="gene ID" value="ENSACAG00000040418.1"/>
</dbReference>
<feature type="domain" description="C2H2-type" evidence="11">
    <location>
        <begin position="378"/>
        <end position="405"/>
    </location>
</feature>
<dbReference type="InterPro" id="IPR012337">
    <property type="entry name" value="RNaseH-like_sf"/>
</dbReference>
<feature type="region of interest" description="Disordered" evidence="10">
    <location>
        <begin position="244"/>
        <end position="270"/>
    </location>
</feature>
<evidence type="ECO:0000256" key="5">
    <source>
        <dbReference type="ARBA" id="ARBA00022771"/>
    </source>
</evidence>
<evidence type="ECO:0000256" key="6">
    <source>
        <dbReference type="ARBA" id="ARBA00022833"/>
    </source>
</evidence>
<proteinExistence type="inferred from homology"/>
<dbReference type="CDD" id="cd07936">
    <property type="entry name" value="SCAN"/>
    <property type="match status" value="1"/>
</dbReference>
<dbReference type="PROSITE" id="PS50157">
    <property type="entry name" value="ZINC_FINGER_C2H2_2"/>
    <property type="match status" value="7"/>
</dbReference>
<dbReference type="Proteomes" id="UP000001646">
    <property type="component" value="Chromosome 2"/>
</dbReference>
<comment type="subcellular location">
    <subcellularLocation>
        <location evidence="1">Nucleus</location>
    </subcellularLocation>
</comment>
<evidence type="ECO:0000256" key="4">
    <source>
        <dbReference type="ARBA" id="ARBA00022737"/>
    </source>
</evidence>
<dbReference type="InParanoid" id="A0A803T4Z9"/>
<gene>
    <name evidence="13" type="primary">LOC107982510</name>
</gene>
<evidence type="ECO:0000256" key="2">
    <source>
        <dbReference type="ARBA" id="ARBA00006991"/>
    </source>
</evidence>
<protein>
    <submittedName>
        <fullName evidence="13">Uncharacterized protein</fullName>
    </submittedName>
</protein>
<dbReference type="SMART" id="SM00431">
    <property type="entry name" value="SCAN"/>
    <property type="match status" value="1"/>
</dbReference>
<dbReference type="PROSITE" id="PS00028">
    <property type="entry name" value="ZINC_FINGER_C2H2_1"/>
    <property type="match status" value="7"/>
</dbReference>
<feature type="domain" description="C2H2-type" evidence="11">
    <location>
        <begin position="528"/>
        <end position="555"/>
    </location>
</feature>